<dbReference type="AlphaFoldDB" id="A0AAD1W6E4"/>
<keyword evidence="3" id="KW-1185">Reference proteome</keyword>
<evidence type="ECO:0000313" key="3">
    <source>
        <dbReference type="Proteomes" id="UP001295444"/>
    </source>
</evidence>
<proteinExistence type="predicted"/>
<dbReference type="EMBL" id="OW240916">
    <property type="protein sequence ID" value="CAH2293866.1"/>
    <property type="molecule type" value="Genomic_DNA"/>
</dbReference>
<protein>
    <submittedName>
        <fullName evidence="2">Uncharacterized protein</fullName>
    </submittedName>
</protein>
<evidence type="ECO:0000256" key="1">
    <source>
        <dbReference type="SAM" id="MobiDB-lite"/>
    </source>
</evidence>
<evidence type="ECO:0000313" key="2">
    <source>
        <dbReference type="EMBL" id="CAH2293866.1"/>
    </source>
</evidence>
<name>A0AAD1W6E4_PELCU</name>
<dbReference type="Proteomes" id="UP001295444">
    <property type="component" value="Chromosome 05"/>
</dbReference>
<sequence length="148" mass="16433">MTYCYEGDAYITEVKRRLVEYGPDPSEEVIGRIMQELDLTLHGVSTTEATYAVHALCQSKTAKTQVLSLQTSLSLNLLELLGGFEPNGESEGEDFPDDHLHTLRLNMGRRSQKPPLEPSSGSRDIGTVLQQQLPPKMAEYVKLPADPM</sequence>
<accession>A0AAD1W6E4</accession>
<reference evidence="2" key="1">
    <citation type="submission" date="2022-03" db="EMBL/GenBank/DDBJ databases">
        <authorList>
            <person name="Alioto T."/>
            <person name="Alioto T."/>
            <person name="Gomez Garrido J."/>
        </authorList>
    </citation>
    <scope>NUCLEOTIDE SEQUENCE</scope>
</reference>
<gene>
    <name evidence="2" type="ORF">PECUL_23A050652</name>
</gene>
<organism evidence="2 3">
    <name type="scientific">Pelobates cultripes</name>
    <name type="common">Western spadefoot toad</name>
    <dbReference type="NCBI Taxonomy" id="61616"/>
    <lineage>
        <taxon>Eukaryota</taxon>
        <taxon>Metazoa</taxon>
        <taxon>Chordata</taxon>
        <taxon>Craniata</taxon>
        <taxon>Vertebrata</taxon>
        <taxon>Euteleostomi</taxon>
        <taxon>Amphibia</taxon>
        <taxon>Batrachia</taxon>
        <taxon>Anura</taxon>
        <taxon>Pelobatoidea</taxon>
        <taxon>Pelobatidae</taxon>
        <taxon>Pelobates</taxon>
    </lineage>
</organism>
<feature type="region of interest" description="Disordered" evidence="1">
    <location>
        <begin position="106"/>
        <end position="131"/>
    </location>
</feature>